<dbReference type="GO" id="GO:0006952">
    <property type="term" value="P:defense response"/>
    <property type="evidence" value="ECO:0007669"/>
    <property type="project" value="UniProtKB-KW"/>
</dbReference>
<keyword evidence="7" id="KW-0568">Pathogenesis-related protein</keyword>
<accession>A0A7R9V5E7</accession>
<evidence type="ECO:0000256" key="3">
    <source>
        <dbReference type="ARBA" id="ARBA00022692"/>
    </source>
</evidence>
<keyword evidence="6 9" id="KW-0472">Membrane</keyword>
<dbReference type="PANTHER" id="PTHR31942">
    <property type="entry name" value="MLO-LIKE PROTEIN 1"/>
    <property type="match status" value="1"/>
</dbReference>
<evidence type="ECO:0000256" key="5">
    <source>
        <dbReference type="ARBA" id="ARBA00022989"/>
    </source>
</evidence>
<protein>
    <recommendedName>
        <fullName evidence="11">MLO-like protein</fullName>
    </recommendedName>
</protein>
<evidence type="ECO:0000256" key="1">
    <source>
        <dbReference type="ARBA" id="ARBA00004141"/>
    </source>
</evidence>
<reference evidence="10" key="1">
    <citation type="submission" date="2021-01" db="EMBL/GenBank/DDBJ databases">
        <authorList>
            <person name="Corre E."/>
            <person name="Pelletier E."/>
            <person name="Niang G."/>
            <person name="Scheremetjew M."/>
            <person name="Finn R."/>
            <person name="Kale V."/>
            <person name="Holt S."/>
            <person name="Cochrane G."/>
            <person name="Meng A."/>
            <person name="Brown T."/>
            <person name="Cohen L."/>
        </authorList>
    </citation>
    <scope>NUCLEOTIDE SEQUENCE</scope>
    <source>
        <strain evidence="10">CCMP219</strain>
    </source>
</reference>
<feature type="transmembrane region" description="Helical" evidence="9">
    <location>
        <begin position="263"/>
        <end position="278"/>
    </location>
</feature>
<feature type="transmembrane region" description="Helical" evidence="9">
    <location>
        <begin position="59"/>
        <end position="79"/>
    </location>
</feature>
<evidence type="ECO:0000256" key="8">
    <source>
        <dbReference type="SAM" id="MobiDB-lite"/>
    </source>
</evidence>
<comment type="subcellular location">
    <subcellularLocation>
        <location evidence="1">Membrane</location>
        <topology evidence="1">Multi-pass membrane protein</topology>
    </subcellularLocation>
</comment>
<comment type="similarity">
    <text evidence="2">Belongs to the MLO family.</text>
</comment>
<dbReference type="Pfam" id="PF03094">
    <property type="entry name" value="Mlo"/>
    <property type="match status" value="2"/>
</dbReference>
<dbReference type="GO" id="GO:0016020">
    <property type="term" value="C:membrane"/>
    <property type="evidence" value="ECO:0007669"/>
    <property type="project" value="UniProtKB-SubCell"/>
</dbReference>
<keyword evidence="5 9" id="KW-1133">Transmembrane helix</keyword>
<evidence type="ECO:0000256" key="7">
    <source>
        <dbReference type="ARBA" id="ARBA00023265"/>
    </source>
</evidence>
<evidence type="ECO:0000256" key="4">
    <source>
        <dbReference type="ARBA" id="ARBA00022821"/>
    </source>
</evidence>
<evidence type="ECO:0000256" key="9">
    <source>
        <dbReference type="SAM" id="Phobius"/>
    </source>
</evidence>
<evidence type="ECO:0000313" key="10">
    <source>
        <dbReference type="EMBL" id="CAD8285533.1"/>
    </source>
</evidence>
<feature type="transmembrane region" description="Helical" evidence="9">
    <location>
        <begin position="131"/>
        <end position="155"/>
    </location>
</feature>
<feature type="transmembrane region" description="Helical" evidence="9">
    <location>
        <begin position="284"/>
        <end position="310"/>
    </location>
</feature>
<dbReference type="InterPro" id="IPR004326">
    <property type="entry name" value="Mlo"/>
</dbReference>
<dbReference type="AlphaFoldDB" id="A0A7R9V5E7"/>
<keyword evidence="4" id="KW-0611">Plant defense</keyword>
<evidence type="ECO:0000256" key="2">
    <source>
        <dbReference type="ARBA" id="ARBA00006574"/>
    </source>
</evidence>
<feature type="transmembrane region" description="Helical" evidence="9">
    <location>
        <begin position="15"/>
        <end position="38"/>
    </location>
</feature>
<dbReference type="PANTHER" id="PTHR31942:SF52">
    <property type="entry name" value="MLO-LIKE PROTEIN 1"/>
    <property type="match status" value="1"/>
</dbReference>
<keyword evidence="3 9" id="KW-0812">Transmembrane</keyword>
<proteinExistence type="inferred from homology"/>
<evidence type="ECO:0000256" key="6">
    <source>
        <dbReference type="ARBA" id="ARBA00023136"/>
    </source>
</evidence>
<feature type="transmembrane region" description="Helical" evidence="9">
    <location>
        <begin position="545"/>
        <end position="570"/>
    </location>
</feature>
<gene>
    <name evidence="10" type="ORF">CEUR00632_LOCUS5571</name>
</gene>
<dbReference type="EMBL" id="HBEC01012097">
    <property type="protein sequence ID" value="CAD8285533.1"/>
    <property type="molecule type" value="Transcribed_RNA"/>
</dbReference>
<sequence>MAEALKHGDLLVLGWHIPLLLLILVALGLVVELVFHLLHSYLHRRKKYALVEVVQQVKNELLLVGFVSLFLSVFGEMLAKVCVPDNGDSHVTPSAEGYTSTRRLQAGGSGFRCPDGEAQMWPLSLQHKAHIFIFCTAIAHIFYTCVMILAAKLVVNQWVAWEIRCQQDPMPDETEPTGRLARFKHLMRQQLRQAQPWKKLLLAPLLAMFGADFETYRHIRALIVVELPLWPAPVPLLEDLKSQNVHARFVDALEYEMADITRVNWWLWLAFVGFLAIPDSMDYVIWAMVAAAALALMSACAQLVYCMAMLRKTSTRRLKQVTQENLTVADQNTWSRETGAWHWCSCFPCIGRQHVESNIGQSAGSDARELKRGVLMDEFQSNAVLEKASFFRMQQLSISSRKRLPSIGTAQEEESSSPRIGAAGASSQAKLKTGEIKIDVEAGWQCQRSHQKSYCKQLSEKFRQCFKNRGGHAQVSHKGVQDLTGADQHHGSWWTDMTEALFWTQRDMSLQNAVERFRDEYPQPLLHTNANTHLWFKSLTLSLRLLQVVFFENAFAIAISSYSVVNLYSYEHGYLTGLPDNRIFEGYAEAALVIACELLMLVFSSVYVLPMFALIAPLSSQCIASVFKRGMDTLEFQHDLGSLGSQHVDAEVHPLETLRLHTVGTTREQRSALSLARAPVVAAVASARSARMASLCSSITSRHALGGVLGCAPEMQVQPSHITLAMDSSVDAVKPPNAKAPPCCD</sequence>
<organism evidence="10">
    <name type="scientific">Chlamydomonas euryale</name>
    <dbReference type="NCBI Taxonomy" id="1486919"/>
    <lineage>
        <taxon>Eukaryota</taxon>
        <taxon>Viridiplantae</taxon>
        <taxon>Chlorophyta</taxon>
        <taxon>core chlorophytes</taxon>
        <taxon>Chlorophyceae</taxon>
        <taxon>CS clade</taxon>
        <taxon>Chlamydomonadales</taxon>
        <taxon>Chlamydomonadaceae</taxon>
        <taxon>Chlamydomonas</taxon>
    </lineage>
</organism>
<feature type="region of interest" description="Disordered" evidence="8">
    <location>
        <begin position="404"/>
        <end position="428"/>
    </location>
</feature>
<name>A0A7R9V5E7_9CHLO</name>
<evidence type="ECO:0008006" key="11">
    <source>
        <dbReference type="Google" id="ProtNLM"/>
    </source>
</evidence>
<feature type="transmembrane region" description="Helical" evidence="9">
    <location>
        <begin position="590"/>
        <end position="615"/>
    </location>
</feature>